<evidence type="ECO:0000313" key="1">
    <source>
        <dbReference type="EMBL" id="ORV10145.1"/>
    </source>
</evidence>
<dbReference type="AlphaFoldDB" id="A0A1X1RN98"/>
<evidence type="ECO:0000313" key="3">
    <source>
        <dbReference type="Proteomes" id="UP000193907"/>
    </source>
</evidence>
<dbReference type="EMBL" id="LQOM01000036">
    <property type="protein sequence ID" value="ORV10145.1"/>
    <property type="molecule type" value="Genomic_DNA"/>
</dbReference>
<organism evidence="1 3">
    <name type="scientific">Mycobacterium celatum</name>
    <dbReference type="NCBI Taxonomy" id="28045"/>
    <lineage>
        <taxon>Bacteria</taxon>
        <taxon>Bacillati</taxon>
        <taxon>Actinomycetota</taxon>
        <taxon>Actinomycetes</taxon>
        <taxon>Mycobacteriales</taxon>
        <taxon>Mycobacteriaceae</taxon>
        <taxon>Mycobacterium</taxon>
    </lineage>
</organism>
<dbReference type="InterPro" id="IPR038573">
    <property type="entry name" value="BrnT_sf"/>
</dbReference>
<reference evidence="2 4" key="2">
    <citation type="journal article" date="2017" name="Infect. Genet. Evol.">
        <title>The new phylogeny of the genus Mycobacterium: The old and the news.</title>
        <authorList>
            <person name="Tortoli E."/>
            <person name="Fedrizzi T."/>
            <person name="Meehan C.J."/>
            <person name="Trovato A."/>
            <person name="Grottola A."/>
            <person name="Giacobazzi E."/>
            <person name="Serpini G.F."/>
            <person name="Tagliazucchi S."/>
            <person name="Fabio A."/>
            <person name="Bettua C."/>
            <person name="Bertorelli R."/>
            <person name="Frascaro F."/>
            <person name="De Sanctis V."/>
            <person name="Pecorari M."/>
            <person name="Jousson O."/>
            <person name="Segata N."/>
            <person name="Cirillo D.M."/>
        </authorList>
    </citation>
    <scope>NUCLEOTIDE SEQUENCE [LARGE SCALE GENOMIC DNA]</scope>
    <source>
        <strain evidence="2 4">NCTC 12882</strain>
    </source>
</reference>
<dbReference type="Gene3D" id="3.10.450.530">
    <property type="entry name" value="Ribonuclease toxin, BrnT, of type II toxin-antitoxin system"/>
    <property type="match status" value="1"/>
</dbReference>
<dbReference type="Proteomes" id="UP000230971">
    <property type="component" value="Unassembled WGS sequence"/>
</dbReference>
<evidence type="ECO:0000313" key="4">
    <source>
        <dbReference type="Proteomes" id="UP000230971"/>
    </source>
</evidence>
<evidence type="ECO:0008006" key="5">
    <source>
        <dbReference type="Google" id="ProtNLM"/>
    </source>
</evidence>
<dbReference type="Pfam" id="PF04365">
    <property type="entry name" value="BrnT_toxin"/>
    <property type="match status" value="1"/>
</dbReference>
<gene>
    <name evidence="1" type="ORF">AWB95_16325</name>
    <name evidence="2" type="ORF">CQY23_21765</name>
</gene>
<dbReference type="OrthoDB" id="5196805at2"/>
<sequence length="93" mass="10693">MGSPADAEFLEIDERNELHITKHGITAAELEQVFENYPVWAPNRRGRTATYLMVGRTFGGRPVIAAVFYDEMRRVVRPISVRECTQAEINKWL</sequence>
<evidence type="ECO:0000313" key="2">
    <source>
        <dbReference type="EMBL" id="PIB74363.1"/>
    </source>
</evidence>
<dbReference type="RefSeq" id="WP_062541530.1">
    <property type="nucleotide sequence ID" value="NZ_BBUN01000448.1"/>
</dbReference>
<protein>
    <recommendedName>
        <fullName evidence="5">BrnT family toxin</fullName>
    </recommendedName>
</protein>
<reference evidence="1 3" key="1">
    <citation type="submission" date="2016-01" db="EMBL/GenBank/DDBJ databases">
        <title>The new phylogeny of the genus Mycobacterium.</title>
        <authorList>
            <person name="Tarcisio F."/>
            <person name="Conor M."/>
            <person name="Antonella G."/>
            <person name="Elisabetta G."/>
            <person name="Giulia F.S."/>
            <person name="Sara T."/>
            <person name="Anna F."/>
            <person name="Clotilde B."/>
            <person name="Roberto B."/>
            <person name="Veronica D.S."/>
            <person name="Fabio R."/>
            <person name="Monica P."/>
            <person name="Olivier J."/>
            <person name="Enrico T."/>
            <person name="Nicola S."/>
        </authorList>
    </citation>
    <scope>NUCLEOTIDE SEQUENCE [LARGE SCALE GENOMIC DNA]</scope>
    <source>
        <strain evidence="1 3">DSM 44243</strain>
    </source>
</reference>
<dbReference type="InterPro" id="IPR007460">
    <property type="entry name" value="BrnT_toxin"/>
</dbReference>
<dbReference type="Proteomes" id="UP000193907">
    <property type="component" value="Unassembled WGS sequence"/>
</dbReference>
<dbReference type="STRING" id="28045.AWB95_16325"/>
<dbReference type="EMBL" id="PDKV01000040">
    <property type="protein sequence ID" value="PIB74363.1"/>
    <property type="molecule type" value="Genomic_DNA"/>
</dbReference>
<proteinExistence type="predicted"/>
<keyword evidence="3" id="KW-1185">Reference proteome</keyword>
<accession>A0A1X1RN98</accession>
<name>A0A1X1RN98_MYCCE</name>
<comment type="caution">
    <text evidence="1">The sequence shown here is derived from an EMBL/GenBank/DDBJ whole genome shotgun (WGS) entry which is preliminary data.</text>
</comment>